<evidence type="ECO:0000256" key="2">
    <source>
        <dbReference type="ARBA" id="ARBA00022692"/>
    </source>
</evidence>
<dbReference type="RefSeq" id="WP_091697706.1">
    <property type="nucleotide sequence ID" value="NZ_FPCG01000007.1"/>
</dbReference>
<evidence type="ECO:0000256" key="3">
    <source>
        <dbReference type="ARBA" id="ARBA00022989"/>
    </source>
</evidence>
<accession>A0A1I7MNF3</accession>
<feature type="transmembrane region" description="Helical" evidence="5">
    <location>
        <begin position="310"/>
        <end position="328"/>
    </location>
</feature>
<dbReference type="InterPro" id="IPR036259">
    <property type="entry name" value="MFS_trans_sf"/>
</dbReference>
<feature type="transmembrane region" description="Helical" evidence="5">
    <location>
        <begin position="286"/>
        <end position="304"/>
    </location>
</feature>
<feature type="domain" description="Major facilitator superfamily (MFS) profile" evidence="6">
    <location>
        <begin position="16"/>
        <end position="398"/>
    </location>
</feature>
<dbReference type="Gene3D" id="1.20.1250.20">
    <property type="entry name" value="MFS general substrate transporter like domains"/>
    <property type="match status" value="1"/>
</dbReference>
<dbReference type="AlphaFoldDB" id="A0A1I7MNF3"/>
<feature type="transmembrane region" description="Helical" evidence="5">
    <location>
        <begin position="116"/>
        <end position="134"/>
    </location>
</feature>
<dbReference type="InterPro" id="IPR011701">
    <property type="entry name" value="MFS"/>
</dbReference>
<dbReference type="InterPro" id="IPR005829">
    <property type="entry name" value="Sugar_transporter_CS"/>
</dbReference>
<feature type="transmembrane region" description="Helical" evidence="5">
    <location>
        <begin position="56"/>
        <end position="75"/>
    </location>
</feature>
<dbReference type="Pfam" id="PF07690">
    <property type="entry name" value="MFS_1"/>
    <property type="match status" value="1"/>
</dbReference>
<keyword evidence="4 5" id="KW-0472">Membrane</keyword>
<gene>
    <name evidence="7" type="ORF">SAMN04487966_10789</name>
</gene>
<dbReference type="SUPFAM" id="SSF103473">
    <property type="entry name" value="MFS general substrate transporter"/>
    <property type="match status" value="1"/>
</dbReference>
<feature type="transmembrane region" description="Helical" evidence="5">
    <location>
        <begin position="87"/>
        <end position="104"/>
    </location>
</feature>
<keyword evidence="3 5" id="KW-1133">Transmembrane helix</keyword>
<evidence type="ECO:0000313" key="8">
    <source>
        <dbReference type="Proteomes" id="UP000198881"/>
    </source>
</evidence>
<feature type="transmembrane region" description="Helical" evidence="5">
    <location>
        <begin position="375"/>
        <end position="393"/>
    </location>
</feature>
<keyword evidence="8" id="KW-1185">Reference proteome</keyword>
<reference evidence="7 8" key="1">
    <citation type="submission" date="2016-10" db="EMBL/GenBank/DDBJ databases">
        <authorList>
            <person name="de Groot N.N."/>
        </authorList>
    </citation>
    <scope>NUCLEOTIDE SEQUENCE [LARGE SCALE GENOMIC DNA]</scope>
    <source>
        <strain evidence="7 8">CGMCC 1.7054</strain>
    </source>
</reference>
<dbReference type="InterPro" id="IPR020846">
    <property type="entry name" value="MFS_dom"/>
</dbReference>
<dbReference type="Proteomes" id="UP000198881">
    <property type="component" value="Unassembled WGS sequence"/>
</dbReference>
<dbReference type="PANTHER" id="PTHR23531">
    <property type="entry name" value="QUINOLENE RESISTANCE PROTEIN NORA"/>
    <property type="match status" value="1"/>
</dbReference>
<evidence type="ECO:0000256" key="4">
    <source>
        <dbReference type="ARBA" id="ARBA00023136"/>
    </source>
</evidence>
<dbReference type="GO" id="GO:0005886">
    <property type="term" value="C:plasma membrane"/>
    <property type="evidence" value="ECO:0007669"/>
    <property type="project" value="UniProtKB-SubCell"/>
</dbReference>
<dbReference type="CDD" id="cd17489">
    <property type="entry name" value="MFS_YfcJ_like"/>
    <property type="match status" value="1"/>
</dbReference>
<dbReference type="PROSITE" id="PS50850">
    <property type="entry name" value="MFS"/>
    <property type="match status" value="1"/>
</dbReference>
<dbReference type="PROSITE" id="PS00216">
    <property type="entry name" value="SUGAR_TRANSPORT_1"/>
    <property type="match status" value="1"/>
</dbReference>
<dbReference type="OrthoDB" id="9814001at2"/>
<comment type="subcellular location">
    <subcellularLocation>
        <location evidence="1">Cell membrane</location>
        <topology evidence="1">Multi-pass membrane protein</topology>
    </subcellularLocation>
</comment>
<feature type="transmembrane region" description="Helical" evidence="5">
    <location>
        <begin position="21"/>
        <end position="44"/>
    </location>
</feature>
<dbReference type="EMBL" id="FPCG01000007">
    <property type="protein sequence ID" value="SFV23442.1"/>
    <property type="molecule type" value="Genomic_DNA"/>
</dbReference>
<dbReference type="STRING" id="574650.SAMN04487966_10789"/>
<feature type="transmembrane region" description="Helical" evidence="5">
    <location>
        <begin position="146"/>
        <end position="169"/>
    </location>
</feature>
<sequence>MSPAEDRQRPDDAPRLWTPSFWAAVVAMFGVSMVFITTMTYMALYAVERFGVQDAVAGFAASSFILGAALVRIISGKYLDFIGRKRLLLIALIVFLACCLVYPLTWDFTSLVGLRLLHGMAFGGAGTALTASVVDLVPRARRSEGVGYFGAASTISTALGPLAAVQLSGMFGADAVFWFISGASVLALGAVLLGRFPERTPTPEEHARRFRLSLSDVLDPDALPPALVLLLAASGYAGVVTFLNTALLERGMVTAASLFFVAYAAGMLLVRLFAGRIQDTRGDNTVMLPLFALFILSLVMLAVAEHTWVVLAAGVLGGIGFGGITPALQVIGVTRARPERLGIATSTHYMMLDLGVAIGPVVFGLLIPLVGYTGMYLALAVTGTLSVVLYWLVHGRAASPGHRPS</sequence>
<protein>
    <submittedName>
        <fullName evidence="7">Predicted arabinose efflux permease, MFS family</fullName>
    </submittedName>
</protein>
<evidence type="ECO:0000259" key="6">
    <source>
        <dbReference type="PROSITE" id="PS50850"/>
    </source>
</evidence>
<proteinExistence type="predicted"/>
<feature type="transmembrane region" description="Helical" evidence="5">
    <location>
        <begin position="175"/>
        <end position="196"/>
    </location>
</feature>
<keyword evidence="2 5" id="KW-0812">Transmembrane</keyword>
<feature type="transmembrane region" description="Helical" evidence="5">
    <location>
        <begin position="217"/>
        <end position="239"/>
    </location>
</feature>
<dbReference type="GO" id="GO:0022857">
    <property type="term" value="F:transmembrane transporter activity"/>
    <property type="evidence" value="ECO:0007669"/>
    <property type="project" value="InterPro"/>
</dbReference>
<name>A0A1I7MNF3_9MICC</name>
<evidence type="ECO:0000313" key="7">
    <source>
        <dbReference type="EMBL" id="SFV23442.1"/>
    </source>
</evidence>
<dbReference type="InterPro" id="IPR052714">
    <property type="entry name" value="MFS_Exporter"/>
</dbReference>
<feature type="transmembrane region" description="Helical" evidence="5">
    <location>
        <begin position="251"/>
        <end position="274"/>
    </location>
</feature>
<organism evidence="7 8">
    <name type="scientific">Micrococcus terreus</name>
    <dbReference type="NCBI Taxonomy" id="574650"/>
    <lineage>
        <taxon>Bacteria</taxon>
        <taxon>Bacillati</taxon>
        <taxon>Actinomycetota</taxon>
        <taxon>Actinomycetes</taxon>
        <taxon>Micrococcales</taxon>
        <taxon>Micrococcaceae</taxon>
        <taxon>Micrococcus</taxon>
    </lineage>
</organism>
<evidence type="ECO:0000256" key="5">
    <source>
        <dbReference type="SAM" id="Phobius"/>
    </source>
</evidence>
<dbReference type="PANTHER" id="PTHR23531:SF1">
    <property type="entry name" value="QUINOLENE RESISTANCE PROTEIN NORA"/>
    <property type="match status" value="1"/>
</dbReference>
<evidence type="ECO:0000256" key="1">
    <source>
        <dbReference type="ARBA" id="ARBA00004651"/>
    </source>
</evidence>
<feature type="transmembrane region" description="Helical" evidence="5">
    <location>
        <begin position="349"/>
        <end position="369"/>
    </location>
</feature>